<comment type="caution">
    <text evidence="1">The sequence shown here is derived from an EMBL/GenBank/DDBJ whole genome shotgun (WGS) entry which is preliminary data.</text>
</comment>
<evidence type="ECO:0000313" key="2">
    <source>
        <dbReference type="Proteomes" id="UP000886523"/>
    </source>
</evidence>
<proteinExistence type="predicted"/>
<organism evidence="1 2">
    <name type="scientific">Hydnum rufescens UP504</name>
    <dbReference type="NCBI Taxonomy" id="1448309"/>
    <lineage>
        <taxon>Eukaryota</taxon>
        <taxon>Fungi</taxon>
        <taxon>Dikarya</taxon>
        <taxon>Basidiomycota</taxon>
        <taxon>Agaricomycotina</taxon>
        <taxon>Agaricomycetes</taxon>
        <taxon>Cantharellales</taxon>
        <taxon>Hydnaceae</taxon>
        <taxon>Hydnum</taxon>
    </lineage>
</organism>
<reference evidence="1" key="1">
    <citation type="journal article" date="2020" name="Nat. Commun.">
        <title>Large-scale genome sequencing of mycorrhizal fungi provides insights into the early evolution of symbiotic traits.</title>
        <authorList>
            <person name="Miyauchi S."/>
            <person name="Kiss E."/>
            <person name="Kuo A."/>
            <person name="Drula E."/>
            <person name="Kohler A."/>
            <person name="Sanchez-Garcia M."/>
            <person name="Morin E."/>
            <person name="Andreopoulos B."/>
            <person name="Barry K.W."/>
            <person name="Bonito G."/>
            <person name="Buee M."/>
            <person name="Carver A."/>
            <person name="Chen C."/>
            <person name="Cichocki N."/>
            <person name="Clum A."/>
            <person name="Culley D."/>
            <person name="Crous P.W."/>
            <person name="Fauchery L."/>
            <person name="Girlanda M."/>
            <person name="Hayes R.D."/>
            <person name="Keri Z."/>
            <person name="LaButti K."/>
            <person name="Lipzen A."/>
            <person name="Lombard V."/>
            <person name="Magnuson J."/>
            <person name="Maillard F."/>
            <person name="Murat C."/>
            <person name="Nolan M."/>
            <person name="Ohm R.A."/>
            <person name="Pangilinan J."/>
            <person name="Pereira M.F."/>
            <person name="Perotto S."/>
            <person name="Peter M."/>
            <person name="Pfister S."/>
            <person name="Riley R."/>
            <person name="Sitrit Y."/>
            <person name="Stielow J.B."/>
            <person name="Szollosi G."/>
            <person name="Zifcakova L."/>
            <person name="Stursova M."/>
            <person name="Spatafora J.W."/>
            <person name="Tedersoo L."/>
            <person name="Vaario L.M."/>
            <person name="Yamada A."/>
            <person name="Yan M."/>
            <person name="Wang P."/>
            <person name="Xu J."/>
            <person name="Bruns T."/>
            <person name="Baldrian P."/>
            <person name="Vilgalys R."/>
            <person name="Dunand C."/>
            <person name="Henrissat B."/>
            <person name="Grigoriev I.V."/>
            <person name="Hibbett D."/>
            <person name="Nagy L.G."/>
            <person name="Martin F.M."/>
        </authorList>
    </citation>
    <scope>NUCLEOTIDE SEQUENCE</scope>
    <source>
        <strain evidence="1">UP504</strain>
    </source>
</reference>
<protein>
    <submittedName>
        <fullName evidence="1">Uncharacterized protein</fullName>
    </submittedName>
</protein>
<dbReference type="Proteomes" id="UP000886523">
    <property type="component" value="Unassembled WGS sequence"/>
</dbReference>
<sequence length="239" mass="26317">MSNCHPKKRLNLRESIRALGRSRSQQGKPIGNCPVDCPTAGFWSLMLDSTLDDVRILGGMHAVCYAVLNLKHRSVLMNSASLLAHWSHPFLPPIHPSSSFVYYGDNEGALLNVFGSLLTAVCFGVLTIQISSYYHAFPNDGRPLKMVVGFLWNYGEGLSCPETSRYTVPALPSLYIGGSSKNDYNPLALARATWEFAIYRISTVCASVTAQTFFAHGVYSLSANLYLRILVVCRGFDAQ</sequence>
<gene>
    <name evidence="1" type="ORF">BS47DRAFT_1367228</name>
</gene>
<dbReference type="AlphaFoldDB" id="A0A9P6AJ47"/>
<evidence type="ECO:0000313" key="1">
    <source>
        <dbReference type="EMBL" id="KAF9506668.1"/>
    </source>
</evidence>
<keyword evidence="2" id="KW-1185">Reference proteome</keyword>
<dbReference type="EMBL" id="MU129104">
    <property type="protein sequence ID" value="KAF9506668.1"/>
    <property type="molecule type" value="Genomic_DNA"/>
</dbReference>
<accession>A0A9P6AJ47</accession>
<name>A0A9P6AJ47_9AGAM</name>
<dbReference type="OrthoDB" id="2535105at2759"/>